<evidence type="ECO:0000256" key="1">
    <source>
        <dbReference type="SAM" id="MobiDB-lite"/>
    </source>
</evidence>
<evidence type="ECO:0000313" key="2">
    <source>
        <dbReference type="EMBL" id="KAF2400210.1"/>
    </source>
</evidence>
<reference evidence="2" key="1">
    <citation type="journal article" date="2020" name="Stud. Mycol.">
        <title>101 Dothideomycetes genomes: a test case for predicting lifestyles and emergence of pathogens.</title>
        <authorList>
            <person name="Haridas S."/>
            <person name="Albert R."/>
            <person name="Binder M."/>
            <person name="Bloem J."/>
            <person name="Labutti K."/>
            <person name="Salamov A."/>
            <person name="Andreopoulos B."/>
            <person name="Baker S."/>
            <person name="Barry K."/>
            <person name="Bills G."/>
            <person name="Bluhm B."/>
            <person name="Cannon C."/>
            <person name="Castanera R."/>
            <person name="Culley D."/>
            <person name="Daum C."/>
            <person name="Ezra D."/>
            <person name="Gonzalez J."/>
            <person name="Henrissat B."/>
            <person name="Kuo A."/>
            <person name="Liang C."/>
            <person name="Lipzen A."/>
            <person name="Lutzoni F."/>
            <person name="Magnuson J."/>
            <person name="Mondo S."/>
            <person name="Nolan M."/>
            <person name="Ohm R."/>
            <person name="Pangilinan J."/>
            <person name="Park H.-J."/>
            <person name="Ramirez L."/>
            <person name="Alfaro M."/>
            <person name="Sun H."/>
            <person name="Tritt A."/>
            <person name="Yoshinaga Y."/>
            <person name="Zwiers L.-H."/>
            <person name="Turgeon B."/>
            <person name="Goodwin S."/>
            <person name="Spatafora J."/>
            <person name="Crous P."/>
            <person name="Grigoriev I."/>
        </authorList>
    </citation>
    <scope>NUCLEOTIDE SEQUENCE</scope>
    <source>
        <strain evidence="2">CBS 262.69</strain>
    </source>
</reference>
<feature type="compositionally biased region" description="Basic residues" evidence="1">
    <location>
        <begin position="27"/>
        <end position="49"/>
    </location>
</feature>
<feature type="region of interest" description="Disordered" evidence="1">
    <location>
        <begin position="1"/>
        <end position="122"/>
    </location>
</feature>
<accession>A0A6G1HW11</accession>
<name>A0A6G1HW11_9PEZI</name>
<gene>
    <name evidence="2" type="ORF">EJ06DRAFT_530196</name>
</gene>
<sequence length="122" mass="13775">MGGKTSRTSRPPTPLHHELNSALSRLPRMRQPRYHPIRVPHKPARHHPISRTTSPPPPYGCTTIPSPTFHPGMPRSPTHRAHPPSLRTNTQTQPPFSTPRHQVRLATAIPPSKTQRGEDLRR</sequence>
<dbReference type="AlphaFoldDB" id="A0A6G1HW11"/>
<dbReference type="Proteomes" id="UP000799640">
    <property type="component" value="Unassembled WGS sequence"/>
</dbReference>
<dbReference type="EMBL" id="ML996695">
    <property type="protein sequence ID" value="KAF2400210.1"/>
    <property type="molecule type" value="Genomic_DNA"/>
</dbReference>
<feature type="compositionally biased region" description="Polar residues" evidence="1">
    <location>
        <begin position="1"/>
        <end position="10"/>
    </location>
</feature>
<keyword evidence="3" id="KW-1185">Reference proteome</keyword>
<feature type="compositionally biased region" description="Polar residues" evidence="1">
    <location>
        <begin position="86"/>
        <end position="95"/>
    </location>
</feature>
<proteinExistence type="predicted"/>
<organism evidence="2 3">
    <name type="scientific">Trichodelitschia bisporula</name>
    <dbReference type="NCBI Taxonomy" id="703511"/>
    <lineage>
        <taxon>Eukaryota</taxon>
        <taxon>Fungi</taxon>
        <taxon>Dikarya</taxon>
        <taxon>Ascomycota</taxon>
        <taxon>Pezizomycotina</taxon>
        <taxon>Dothideomycetes</taxon>
        <taxon>Dothideomycetes incertae sedis</taxon>
        <taxon>Phaeotrichales</taxon>
        <taxon>Phaeotrichaceae</taxon>
        <taxon>Trichodelitschia</taxon>
    </lineage>
</organism>
<protein>
    <submittedName>
        <fullName evidence="2">Uncharacterized protein</fullName>
    </submittedName>
</protein>
<evidence type="ECO:0000313" key="3">
    <source>
        <dbReference type="Proteomes" id="UP000799640"/>
    </source>
</evidence>